<proteinExistence type="predicted"/>
<accession>A0A6J4SP44</accession>
<dbReference type="EMBL" id="CADCWA010000013">
    <property type="protein sequence ID" value="CAA9498568.1"/>
    <property type="molecule type" value="Genomic_DNA"/>
</dbReference>
<sequence>FRPALGITRSSRPSPIPSRRCDARFGPSRIWPPPGIQPSRRNSARRSAKASPTHSAMRP</sequence>
<name>A0A6J4SP44_9SPHN</name>
<organism evidence="2">
    <name type="scientific">uncultured Sphingomonas sp</name>
    <dbReference type="NCBI Taxonomy" id="158754"/>
    <lineage>
        <taxon>Bacteria</taxon>
        <taxon>Pseudomonadati</taxon>
        <taxon>Pseudomonadota</taxon>
        <taxon>Alphaproteobacteria</taxon>
        <taxon>Sphingomonadales</taxon>
        <taxon>Sphingomonadaceae</taxon>
        <taxon>Sphingomonas</taxon>
        <taxon>environmental samples</taxon>
    </lineage>
</organism>
<evidence type="ECO:0000313" key="2">
    <source>
        <dbReference type="EMBL" id="CAA9498568.1"/>
    </source>
</evidence>
<feature type="region of interest" description="Disordered" evidence="1">
    <location>
        <begin position="1"/>
        <end position="59"/>
    </location>
</feature>
<feature type="non-terminal residue" evidence="2">
    <location>
        <position position="59"/>
    </location>
</feature>
<reference evidence="2" key="1">
    <citation type="submission" date="2020-02" db="EMBL/GenBank/DDBJ databases">
        <authorList>
            <person name="Meier V. D."/>
        </authorList>
    </citation>
    <scope>NUCLEOTIDE SEQUENCE</scope>
    <source>
        <strain evidence="2">AVDCRST_MAG31</strain>
    </source>
</reference>
<evidence type="ECO:0000256" key="1">
    <source>
        <dbReference type="SAM" id="MobiDB-lite"/>
    </source>
</evidence>
<gene>
    <name evidence="2" type="ORF">AVDCRST_MAG31-220</name>
</gene>
<protein>
    <submittedName>
        <fullName evidence="2">Uncharacterized protein</fullName>
    </submittedName>
</protein>
<feature type="non-terminal residue" evidence="2">
    <location>
        <position position="1"/>
    </location>
</feature>
<dbReference type="AlphaFoldDB" id="A0A6J4SP44"/>